<reference evidence="2" key="2">
    <citation type="submission" date="2009-09" db="EMBL/GenBank/DDBJ databases">
        <title>Complete sequence of plasmid1 of Candidatus Accumulibacter phosphatis clade IIA str. UW-1.</title>
        <authorList>
            <consortium name="US DOE Joint Genome Institute"/>
            <person name="Martin H.G."/>
            <person name="Ivanova N."/>
            <person name="Kunin V."/>
            <person name="Warnecke F."/>
            <person name="Barry K."/>
            <person name="He S."/>
            <person name="Salamov A."/>
            <person name="Szeto E."/>
            <person name="Dalin E."/>
            <person name="Pangilinan J.L."/>
            <person name="Lapidus A."/>
            <person name="Lowry S."/>
            <person name="Kyrpides N.C."/>
            <person name="McMahon K.D."/>
            <person name="Hugenholtz P."/>
        </authorList>
    </citation>
    <scope>NUCLEOTIDE SEQUENCE [LARGE SCALE GENOMIC DNA]</scope>
    <source>
        <strain evidence="2">UW-1</strain>
        <plasmid evidence="2">pAph01</plasmid>
        <plasmid>UW-1</plasmid>
    </source>
</reference>
<dbReference type="HOGENOM" id="CLU_2204271_0_0_4"/>
<proteinExistence type="predicted"/>
<dbReference type="AlphaFoldDB" id="C7RW26"/>
<sequence>MGNRRGRASPAGSDGKQSFTFFGPPAATDPYAKLSIRVALHNDPLLPDDVYKLFGGFLIRKLTDTVTWAPAAARPELTLNLRSQSVSNEVGMLSFNGDSFSHLNKTS</sequence>
<keyword evidence="2" id="KW-0614">Plasmid</keyword>
<feature type="region of interest" description="Disordered" evidence="1">
    <location>
        <begin position="1"/>
        <end position="20"/>
    </location>
</feature>
<name>C7RW26_ACCRE</name>
<evidence type="ECO:0000256" key="1">
    <source>
        <dbReference type="SAM" id="MobiDB-lite"/>
    </source>
</evidence>
<reference evidence="2" key="1">
    <citation type="submission" date="2009-08" db="EMBL/GenBank/DDBJ databases">
        <authorList>
            <consortium name="US DOE Joint Genome Institute"/>
            <person name="Lucas S."/>
            <person name="Copeland A."/>
            <person name="Lapidus A."/>
            <person name="Glavina del Rio T."/>
            <person name="Dalin E."/>
            <person name="Tice H."/>
            <person name="Bruce D."/>
            <person name="Barry K."/>
            <person name="Pitluck S."/>
            <person name="Lowry S."/>
            <person name="Larimer F."/>
            <person name="Land M."/>
            <person name="Hauser L."/>
            <person name="Kyrpides N."/>
            <person name="Ivanova N."/>
            <person name="McMahon K.D."/>
            <person name="Hugenholtz P."/>
        </authorList>
    </citation>
    <scope>NUCLEOTIDE SEQUENCE</scope>
    <source>
        <strain evidence="2">UW-1</strain>
        <plasmid evidence="2">pAph01</plasmid>
    </source>
</reference>
<dbReference type="KEGG" id="app:CAP2UW1_4711"/>
<accession>C7RW26</accession>
<dbReference type="EMBL" id="CP001716">
    <property type="protein sequence ID" value="ACV37836.1"/>
    <property type="molecule type" value="Genomic_DNA"/>
</dbReference>
<organism evidence="2">
    <name type="scientific">Accumulibacter regalis</name>
    <dbReference type="NCBI Taxonomy" id="522306"/>
    <lineage>
        <taxon>Bacteria</taxon>
        <taxon>Pseudomonadati</taxon>
        <taxon>Pseudomonadota</taxon>
        <taxon>Betaproteobacteria</taxon>
        <taxon>Candidatus Accumulibacter</taxon>
    </lineage>
</organism>
<geneLocation type="plasmid" evidence="2">
    <name>pAph01</name>
</geneLocation>
<protein>
    <submittedName>
        <fullName evidence="2">Uncharacterized protein</fullName>
    </submittedName>
</protein>
<evidence type="ECO:0000313" key="2">
    <source>
        <dbReference type="EMBL" id="ACV37836.1"/>
    </source>
</evidence>
<gene>
    <name evidence="2" type="ordered locus">CAP2UW1_4711</name>
</gene>